<accession>A0A1J5QK96</accession>
<reference evidence="1" key="1">
    <citation type="submission" date="2016-10" db="EMBL/GenBank/DDBJ databases">
        <title>Sequence of Gallionella enrichment culture.</title>
        <authorList>
            <person name="Poehlein A."/>
            <person name="Muehling M."/>
            <person name="Daniel R."/>
        </authorList>
    </citation>
    <scope>NUCLEOTIDE SEQUENCE</scope>
</reference>
<dbReference type="AlphaFoldDB" id="A0A1J5QK96"/>
<name>A0A1J5QK96_9ZZZZ</name>
<sequence>MKSLPLALLCLVLSVFSSSALAAGAAAGGDTVHGKVVTVKDVGGYTYLQLDTASGKTWAAVYTAPVHVGEAVTIEHAMVMKDFTSKAMGRTFPSIVFGMLQGSGEAAVKAAAAQPAGPVVHVAKASGADARTVGEISAQRAALKGKTVVVRGKVVKYYPQIMGRNWVHLRDGTGSTADESNELLVTTNDTAKVGDIVTATGVVAVDKDFGAGYAYRVLLEQAHLKH</sequence>
<evidence type="ECO:0008006" key="2">
    <source>
        <dbReference type="Google" id="ProtNLM"/>
    </source>
</evidence>
<comment type="caution">
    <text evidence="1">The sequence shown here is derived from an EMBL/GenBank/DDBJ whole genome shotgun (WGS) entry which is preliminary data.</text>
</comment>
<organism evidence="1">
    <name type="scientific">mine drainage metagenome</name>
    <dbReference type="NCBI Taxonomy" id="410659"/>
    <lineage>
        <taxon>unclassified sequences</taxon>
        <taxon>metagenomes</taxon>
        <taxon>ecological metagenomes</taxon>
    </lineage>
</organism>
<proteinExistence type="predicted"/>
<gene>
    <name evidence="1" type="ORF">GALL_378950</name>
</gene>
<evidence type="ECO:0000313" key="1">
    <source>
        <dbReference type="EMBL" id="OIQ80351.1"/>
    </source>
</evidence>
<dbReference type="EMBL" id="MLJW01001072">
    <property type="protein sequence ID" value="OIQ80351.1"/>
    <property type="molecule type" value="Genomic_DNA"/>
</dbReference>
<protein>
    <recommendedName>
        <fullName evidence="2">Nucleic acid binding, OB-fold, tRNA/helicase-type</fullName>
    </recommendedName>
</protein>